<dbReference type="PaxDb" id="29760-VIT_14s0006g01700.t01"/>
<protein>
    <submittedName>
        <fullName evidence="1">Uncharacterized protein</fullName>
    </submittedName>
</protein>
<accession>F6HSL7</accession>
<gene>
    <name evidence="1" type="ordered locus">VIT_14s0006g01700</name>
</gene>
<evidence type="ECO:0000313" key="1">
    <source>
        <dbReference type="EMBL" id="CCB57658.1"/>
    </source>
</evidence>
<keyword evidence="2" id="KW-1185">Reference proteome</keyword>
<evidence type="ECO:0000313" key="2">
    <source>
        <dbReference type="Proteomes" id="UP000009183"/>
    </source>
</evidence>
<proteinExistence type="predicted"/>
<reference evidence="2" key="1">
    <citation type="journal article" date="2007" name="Nature">
        <title>The grapevine genome sequence suggests ancestral hexaploidization in major angiosperm phyla.</title>
        <authorList>
            <consortium name="The French-Italian Public Consortium for Grapevine Genome Characterization."/>
            <person name="Jaillon O."/>
            <person name="Aury J.-M."/>
            <person name="Noel B."/>
            <person name="Policriti A."/>
            <person name="Clepet C."/>
            <person name="Casagrande A."/>
            <person name="Choisne N."/>
            <person name="Aubourg S."/>
            <person name="Vitulo N."/>
            <person name="Jubin C."/>
            <person name="Vezzi A."/>
            <person name="Legeai F."/>
            <person name="Hugueney P."/>
            <person name="Dasilva C."/>
            <person name="Horner D."/>
            <person name="Mica E."/>
            <person name="Jublot D."/>
            <person name="Poulain J."/>
            <person name="Bruyere C."/>
            <person name="Billault A."/>
            <person name="Segurens B."/>
            <person name="Gouyvenoux M."/>
            <person name="Ugarte E."/>
            <person name="Cattonaro F."/>
            <person name="Anthouard V."/>
            <person name="Vico V."/>
            <person name="Del Fabbro C."/>
            <person name="Alaux M."/>
            <person name="Di Gaspero G."/>
            <person name="Dumas V."/>
            <person name="Felice N."/>
            <person name="Paillard S."/>
            <person name="Juman I."/>
            <person name="Moroldo M."/>
            <person name="Scalabrin S."/>
            <person name="Canaguier A."/>
            <person name="Le Clainche I."/>
            <person name="Malacrida G."/>
            <person name="Durand E."/>
            <person name="Pesole G."/>
            <person name="Laucou V."/>
            <person name="Chatelet P."/>
            <person name="Merdinoglu D."/>
            <person name="Delledonne M."/>
            <person name="Pezzotti M."/>
            <person name="Lecharny A."/>
            <person name="Scarpelli C."/>
            <person name="Artiguenave F."/>
            <person name="Pe M.E."/>
            <person name="Valle G."/>
            <person name="Morgante M."/>
            <person name="Caboche M."/>
            <person name="Adam-Blondon A.-F."/>
            <person name="Weissenbach J."/>
            <person name="Quetier F."/>
            <person name="Wincker P."/>
        </authorList>
    </citation>
    <scope>NUCLEOTIDE SEQUENCE [LARGE SCALE GENOMIC DNA]</scope>
    <source>
        <strain evidence="2">cv. Pinot noir / PN40024</strain>
    </source>
</reference>
<organism evidence="1 2">
    <name type="scientific">Vitis vinifera</name>
    <name type="common">Grape</name>
    <dbReference type="NCBI Taxonomy" id="29760"/>
    <lineage>
        <taxon>Eukaryota</taxon>
        <taxon>Viridiplantae</taxon>
        <taxon>Streptophyta</taxon>
        <taxon>Embryophyta</taxon>
        <taxon>Tracheophyta</taxon>
        <taxon>Spermatophyta</taxon>
        <taxon>Magnoliopsida</taxon>
        <taxon>eudicotyledons</taxon>
        <taxon>Gunneridae</taxon>
        <taxon>Pentapetalae</taxon>
        <taxon>rosids</taxon>
        <taxon>Vitales</taxon>
        <taxon>Vitaceae</taxon>
        <taxon>Viteae</taxon>
        <taxon>Vitis</taxon>
    </lineage>
</organism>
<dbReference type="Proteomes" id="UP000009183">
    <property type="component" value="Chromosome 14"/>
</dbReference>
<dbReference type="STRING" id="29760.F6HSL7"/>
<dbReference type="EMBL" id="FN596245">
    <property type="protein sequence ID" value="CCB57658.1"/>
    <property type="molecule type" value="Genomic_DNA"/>
</dbReference>
<dbReference type="InParanoid" id="F6HSL7"/>
<dbReference type="AlphaFoldDB" id="F6HSL7"/>
<dbReference type="HOGENOM" id="CLU_3054266_0_0_1"/>
<sequence length="54" mass="6317">MSPWFKLVDNNFLFKWWDHVEKGTLLEAADHQLSKQGTICTSSPRAWPPFAWPT</sequence>
<name>F6HSL7_VITVI</name>
<dbReference type="OrthoDB" id="510307at2759"/>